<evidence type="ECO:0000313" key="3">
    <source>
        <dbReference type="EMBL" id="MPR36117.1"/>
    </source>
</evidence>
<dbReference type="Gene3D" id="3.60.110.10">
    <property type="entry name" value="Carbon-nitrogen hydrolase"/>
    <property type="match status" value="1"/>
</dbReference>
<comment type="caution">
    <text evidence="3">The sequence shown here is derived from an EMBL/GenBank/DDBJ whole genome shotgun (WGS) entry which is preliminary data.</text>
</comment>
<dbReference type="CDD" id="cd07197">
    <property type="entry name" value="nitrilase"/>
    <property type="match status" value="1"/>
</dbReference>
<dbReference type="AlphaFoldDB" id="A0A7C9BKY8"/>
<name>A0A7C9BKY8_9BACT</name>
<evidence type="ECO:0000256" key="1">
    <source>
        <dbReference type="ARBA" id="ARBA00010613"/>
    </source>
</evidence>
<dbReference type="Pfam" id="PF00795">
    <property type="entry name" value="CN_hydrolase"/>
    <property type="match status" value="1"/>
</dbReference>
<protein>
    <submittedName>
        <fullName evidence="3">Carbon-nitrogen hydrolase family protein</fullName>
    </submittedName>
</protein>
<dbReference type="InterPro" id="IPR003010">
    <property type="entry name" value="C-N_Hydrolase"/>
</dbReference>
<dbReference type="RefSeq" id="WP_152763750.1">
    <property type="nucleotide sequence ID" value="NZ_WHLY01000002.1"/>
</dbReference>
<dbReference type="PROSITE" id="PS01227">
    <property type="entry name" value="UPF0012"/>
    <property type="match status" value="1"/>
</dbReference>
<keyword evidence="3" id="KW-0378">Hydrolase</keyword>
<dbReference type="SUPFAM" id="SSF56317">
    <property type="entry name" value="Carbon-nitrogen hydrolase"/>
    <property type="match status" value="1"/>
</dbReference>
<gene>
    <name evidence="3" type="ORF">GBK04_22910</name>
</gene>
<organism evidence="3 4">
    <name type="scientific">Salmonirosea aquatica</name>
    <dbReference type="NCBI Taxonomy" id="2654236"/>
    <lineage>
        <taxon>Bacteria</taxon>
        <taxon>Pseudomonadati</taxon>
        <taxon>Bacteroidota</taxon>
        <taxon>Cytophagia</taxon>
        <taxon>Cytophagales</taxon>
        <taxon>Spirosomataceae</taxon>
        <taxon>Salmonirosea</taxon>
    </lineage>
</organism>
<proteinExistence type="inferred from homology"/>
<dbReference type="InterPro" id="IPR001110">
    <property type="entry name" value="UPF0012_CS"/>
</dbReference>
<keyword evidence="4" id="KW-1185">Reference proteome</keyword>
<dbReference type="PANTHER" id="PTHR23088:SF27">
    <property type="entry name" value="DEAMINATED GLUTATHIONE AMIDASE"/>
    <property type="match status" value="1"/>
</dbReference>
<reference evidence="3 4" key="1">
    <citation type="submission" date="2019-10" db="EMBL/GenBank/DDBJ databases">
        <title>Draft Genome Sequence of Cytophagaceae sp. SJW1-29.</title>
        <authorList>
            <person name="Choi A."/>
        </authorList>
    </citation>
    <scope>NUCLEOTIDE SEQUENCE [LARGE SCALE GENOMIC DNA]</scope>
    <source>
        <strain evidence="3 4">SJW1-29</strain>
    </source>
</reference>
<dbReference type="EMBL" id="WHLY01000002">
    <property type="protein sequence ID" value="MPR36117.1"/>
    <property type="molecule type" value="Genomic_DNA"/>
</dbReference>
<dbReference type="Proteomes" id="UP000479293">
    <property type="component" value="Unassembled WGS sequence"/>
</dbReference>
<accession>A0A7C9BKY8</accession>
<dbReference type="PROSITE" id="PS50263">
    <property type="entry name" value="CN_HYDROLASE"/>
    <property type="match status" value="1"/>
</dbReference>
<evidence type="ECO:0000313" key="4">
    <source>
        <dbReference type="Proteomes" id="UP000479293"/>
    </source>
</evidence>
<evidence type="ECO:0000259" key="2">
    <source>
        <dbReference type="PROSITE" id="PS50263"/>
    </source>
</evidence>
<dbReference type="InterPro" id="IPR036526">
    <property type="entry name" value="C-N_Hydrolase_sf"/>
</dbReference>
<dbReference type="GO" id="GO:0016787">
    <property type="term" value="F:hydrolase activity"/>
    <property type="evidence" value="ECO:0007669"/>
    <property type="project" value="UniProtKB-KW"/>
</dbReference>
<feature type="domain" description="CN hydrolase" evidence="2">
    <location>
        <begin position="1"/>
        <end position="231"/>
    </location>
</feature>
<comment type="similarity">
    <text evidence="1">Belongs to the carbon-nitrogen hydrolase superfamily. NIT1/NIT2 family.</text>
</comment>
<dbReference type="PANTHER" id="PTHR23088">
    <property type="entry name" value="NITRILASE-RELATED"/>
    <property type="match status" value="1"/>
</dbReference>
<sequence>MKPFAIAGIQMRVSATYANVELMKLKLDIAMNLYPWVEMVVFSELCAYGPLLHHAQEVPGLFEEEMRAAAKKHGVWLLPGSIFEKRDGKHYNTATVIDPQGEVVTRYSKMFPFYPFEVGVTPGHEFCVFDVPDVGRFGVSICYDMWFPETIRTLTVMGAEVILHPTMTGTIDRDAELSIARAMATVNQCYLFDVNGLDSGGIGRSIVCGPDGRVIYEAGTTEEIFPLELNIERVKRSRELGVLRLGQPLKSFRDHIGDFKIYQPGAKHPYLDSLGPLIKPTRLNKLTELKQKEADLEIPVSGIGYKGDEALTNEINFE</sequence>